<dbReference type="EMBL" id="BSEV01000001">
    <property type="protein sequence ID" value="GLK07672.1"/>
    <property type="molecule type" value="Genomic_DNA"/>
</dbReference>
<evidence type="ECO:0000256" key="1">
    <source>
        <dbReference type="SAM" id="SignalP"/>
    </source>
</evidence>
<reference evidence="2" key="2">
    <citation type="submission" date="2023-01" db="EMBL/GenBank/DDBJ databases">
        <authorList>
            <person name="Sun Q."/>
            <person name="Evtushenko L."/>
        </authorList>
    </citation>
    <scope>NUCLEOTIDE SEQUENCE</scope>
    <source>
        <strain evidence="2">VKM Ac-2007</strain>
    </source>
</reference>
<sequence length="72" mass="6934">MTKFRNALASGTMAAFALIAPATLSARLADPDPMGENASAASAFAVRLGIDDIGGALGGGTNPGGGGSARNN</sequence>
<protein>
    <submittedName>
        <fullName evidence="2">Uncharacterized protein</fullName>
    </submittedName>
</protein>
<keyword evidence="1" id="KW-0732">Signal</keyword>
<dbReference type="AlphaFoldDB" id="A0A9W6HX43"/>
<organism evidence="2 3">
    <name type="scientific">Streptosporangium carneum</name>
    <dbReference type="NCBI Taxonomy" id="47481"/>
    <lineage>
        <taxon>Bacteria</taxon>
        <taxon>Bacillati</taxon>
        <taxon>Actinomycetota</taxon>
        <taxon>Actinomycetes</taxon>
        <taxon>Streptosporangiales</taxon>
        <taxon>Streptosporangiaceae</taxon>
        <taxon>Streptosporangium</taxon>
    </lineage>
</organism>
<gene>
    <name evidence="2" type="ORF">GCM10017600_10770</name>
</gene>
<comment type="caution">
    <text evidence="2">The sequence shown here is derived from an EMBL/GenBank/DDBJ whole genome shotgun (WGS) entry which is preliminary data.</text>
</comment>
<dbReference type="Proteomes" id="UP001143474">
    <property type="component" value="Unassembled WGS sequence"/>
</dbReference>
<proteinExistence type="predicted"/>
<dbReference type="RefSeq" id="WP_271216192.1">
    <property type="nucleotide sequence ID" value="NZ_BAAAVD010000033.1"/>
</dbReference>
<name>A0A9W6HX43_9ACTN</name>
<accession>A0A9W6HX43</accession>
<keyword evidence="3" id="KW-1185">Reference proteome</keyword>
<evidence type="ECO:0000313" key="3">
    <source>
        <dbReference type="Proteomes" id="UP001143474"/>
    </source>
</evidence>
<evidence type="ECO:0000313" key="2">
    <source>
        <dbReference type="EMBL" id="GLK07672.1"/>
    </source>
</evidence>
<feature type="chain" id="PRO_5040874062" evidence="1">
    <location>
        <begin position="23"/>
        <end position="72"/>
    </location>
</feature>
<reference evidence="2" key="1">
    <citation type="journal article" date="2014" name="Int. J. Syst. Evol. Microbiol.">
        <title>Complete genome sequence of Corynebacterium casei LMG S-19264T (=DSM 44701T), isolated from a smear-ripened cheese.</title>
        <authorList>
            <consortium name="US DOE Joint Genome Institute (JGI-PGF)"/>
            <person name="Walter F."/>
            <person name="Albersmeier A."/>
            <person name="Kalinowski J."/>
            <person name="Ruckert C."/>
        </authorList>
    </citation>
    <scope>NUCLEOTIDE SEQUENCE</scope>
    <source>
        <strain evidence="2">VKM Ac-2007</strain>
    </source>
</reference>
<feature type="signal peptide" evidence="1">
    <location>
        <begin position="1"/>
        <end position="22"/>
    </location>
</feature>